<dbReference type="InterPro" id="IPR023210">
    <property type="entry name" value="NADP_OxRdtase_dom"/>
</dbReference>
<dbReference type="InterPro" id="IPR020471">
    <property type="entry name" value="AKR"/>
</dbReference>
<keyword evidence="1" id="KW-0560">Oxidoreductase</keyword>
<dbReference type="SUPFAM" id="SSF51430">
    <property type="entry name" value="NAD(P)-linked oxidoreductase"/>
    <property type="match status" value="1"/>
</dbReference>
<dbReference type="AlphaFoldDB" id="A0AB34FKN9"/>
<evidence type="ECO:0000259" key="2">
    <source>
        <dbReference type="Pfam" id="PF00248"/>
    </source>
</evidence>
<comment type="caution">
    <text evidence="3">The sequence shown here is derived from an EMBL/GenBank/DDBJ whole genome shotgun (WGS) entry which is preliminary data.</text>
</comment>
<name>A0AB34FKN9_9HYPO</name>
<evidence type="ECO:0000313" key="3">
    <source>
        <dbReference type="EMBL" id="KAJ6439672.1"/>
    </source>
</evidence>
<dbReference type="Proteomes" id="UP001163105">
    <property type="component" value="Unassembled WGS sequence"/>
</dbReference>
<dbReference type="PANTHER" id="PTHR11732">
    <property type="entry name" value="ALDO/KETO REDUCTASE"/>
    <property type="match status" value="1"/>
</dbReference>
<keyword evidence="4" id="KW-1185">Reference proteome</keyword>
<dbReference type="GO" id="GO:0016491">
    <property type="term" value="F:oxidoreductase activity"/>
    <property type="evidence" value="ECO:0007669"/>
    <property type="project" value="UniProtKB-KW"/>
</dbReference>
<organism evidence="3 4">
    <name type="scientific">Purpureocillium lavendulum</name>
    <dbReference type="NCBI Taxonomy" id="1247861"/>
    <lineage>
        <taxon>Eukaryota</taxon>
        <taxon>Fungi</taxon>
        <taxon>Dikarya</taxon>
        <taxon>Ascomycota</taxon>
        <taxon>Pezizomycotina</taxon>
        <taxon>Sordariomycetes</taxon>
        <taxon>Hypocreomycetidae</taxon>
        <taxon>Hypocreales</taxon>
        <taxon>Ophiocordycipitaceae</taxon>
        <taxon>Purpureocillium</taxon>
    </lineage>
</organism>
<gene>
    <name evidence="3" type="ORF">O9K51_07563</name>
</gene>
<dbReference type="InterPro" id="IPR036812">
    <property type="entry name" value="NAD(P)_OxRdtase_dom_sf"/>
</dbReference>
<sequence length="366" mass="40579">MSEGLERPEMLVQAVIHNVDISDEVNRNYRTIRKRGFKRRNKVLTKQEGSLRRQFPGLAMAIIGTQASRLARDMPLAGSASSTIPKLVYGTAWKKERTAELVYAALKAGFRGVDTAAQPKHYDERGVGEGVRRAVSEGIIKREDLFIQTKFTSPAGQNHITPYDLDAPLADKVRQSVQSSLENFTFDGQEPYLDSLVLHSPMSTIANTWTVWKTLESYTPHRIRHLGISNTTLSILDALYARASLKPAVVQNRFYDQTDYEEAMRAYCRDKGIVFQSFWTLSSNKMLVRSEPVAAVAQKAGVDAVAAYYSLVLGLESLTILDGTTDPAHMASDLEGIEKVGLWAEGDGAADWDQALSTFKAMIGDI</sequence>
<feature type="domain" description="NADP-dependent oxidoreductase" evidence="2">
    <location>
        <begin position="92"/>
        <end position="283"/>
    </location>
</feature>
<dbReference type="EMBL" id="JAQHRD010000006">
    <property type="protein sequence ID" value="KAJ6439672.1"/>
    <property type="molecule type" value="Genomic_DNA"/>
</dbReference>
<evidence type="ECO:0000313" key="4">
    <source>
        <dbReference type="Proteomes" id="UP001163105"/>
    </source>
</evidence>
<dbReference type="CDD" id="cd19071">
    <property type="entry name" value="AKR_AKR1-5-like"/>
    <property type="match status" value="1"/>
</dbReference>
<proteinExistence type="predicted"/>
<protein>
    <submittedName>
        <fullName evidence="3">Short chain dehydrogenase/reductase</fullName>
    </submittedName>
</protein>
<dbReference type="Gene3D" id="3.20.20.100">
    <property type="entry name" value="NADP-dependent oxidoreductase domain"/>
    <property type="match status" value="1"/>
</dbReference>
<evidence type="ECO:0000256" key="1">
    <source>
        <dbReference type="ARBA" id="ARBA00023002"/>
    </source>
</evidence>
<reference evidence="3" key="1">
    <citation type="submission" date="2023-01" db="EMBL/GenBank/DDBJ databases">
        <title>The growth and conidiation of Purpureocillium lavendulum are regulated by nitrogen source and histone H3K14 acetylation.</title>
        <authorList>
            <person name="Tang P."/>
            <person name="Han J."/>
            <person name="Zhang C."/>
            <person name="Tang P."/>
            <person name="Qi F."/>
            <person name="Zhang K."/>
            <person name="Liang L."/>
        </authorList>
    </citation>
    <scope>NUCLEOTIDE SEQUENCE</scope>
    <source>
        <strain evidence="3">YMF1.00683</strain>
    </source>
</reference>
<accession>A0AB34FKN9</accession>
<dbReference type="Pfam" id="PF00248">
    <property type="entry name" value="Aldo_ket_red"/>
    <property type="match status" value="1"/>
</dbReference>